<dbReference type="PANTHER" id="PTHR21301">
    <property type="entry name" value="REVERSE TRANSCRIPTASE"/>
    <property type="match status" value="1"/>
</dbReference>
<keyword evidence="2" id="KW-1185">Reference proteome</keyword>
<dbReference type="EMBL" id="UZAI01018390">
    <property type="protein sequence ID" value="VDP36538.1"/>
    <property type="molecule type" value="Genomic_DNA"/>
</dbReference>
<evidence type="ECO:0000313" key="2">
    <source>
        <dbReference type="Proteomes" id="UP000277204"/>
    </source>
</evidence>
<organism evidence="1 2">
    <name type="scientific">Schistosoma margrebowiei</name>
    <dbReference type="NCBI Taxonomy" id="48269"/>
    <lineage>
        <taxon>Eukaryota</taxon>
        <taxon>Metazoa</taxon>
        <taxon>Spiralia</taxon>
        <taxon>Lophotrochozoa</taxon>
        <taxon>Platyhelminthes</taxon>
        <taxon>Trematoda</taxon>
        <taxon>Digenea</taxon>
        <taxon>Strigeidida</taxon>
        <taxon>Schistosomatoidea</taxon>
        <taxon>Schistosomatidae</taxon>
        <taxon>Schistosoma</taxon>
    </lineage>
</organism>
<dbReference type="Proteomes" id="UP000277204">
    <property type="component" value="Unassembled WGS sequence"/>
</dbReference>
<gene>
    <name evidence="1" type="ORF">SMRZ_LOCUS20628</name>
</gene>
<proteinExistence type="predicted"/>
<sequence length="145" mass="16645">MNSLLSDQTKFQKLGSCKDLNEKTERELTTTLKLLKQHQYISEHTYNTLKPSGTHTPRLYGLPKIHKPNVPLRPILDMANSPYHSTAKWLVKLLEPLQQELVKHSVKDVFEFVDTIKDMNINGKTMLSLDITSLFTNIPLTETID</sequence>
<protein>
    <submittedName>
        <fullName evidence="1">Uncharacterized protein</fullName>
    </submittedName>
</protein>
<accession>A0A183MX53</accession>
<dbReference type="AlphaFoldDB" id="A0A183MX53"/>
<evidence type="ECO:0000313" key="1">
    <source>
        <dbReference type="EMBL" id="VDP36538.1"/>
    </source>
</evidence>
<dbReference type="PANTHER" id="PTHR21301:SF10">
    <property type="entry name" value="REVERSE TRANSCRIPTASE DOMAIN-CONTAINING PROTEIN"/>
    <property type="match status" value="1"/>
</dbReference>
<reference evidence="1 2" key="1">
    <citation type="submission" date="2018-11" db="EMBL/GenBank/DDBJ databases">
        <authorList>
            <consortium name="Pathogen Informatics"/>
        </authorList>
    </citation>
    <scope>NUCLEOTIDE SEQUENCE [LARGE SCALE GENOMIC DNA]</scope>
    <source>
        <strain evidence="1 2">Zambia</strain>
    </source>
</reference>
<name>A0A183MX53_9TREM</name>